<protein>
    <submittedName>
        <fullName evidence="1">Uncharacterized protein</fullName>
    </submittedName>
</protein>
<proteinExistence type="predicted"/>
<dbReference type="Proteomes" id="UP000005307">
    <property type="component" value="Chromosome"/>
</dbReference>
<dbReference type="KEGG" id="oat:OAN307_c25690"/>
<accession>M9RCM5</accession>
<keyword evidence="2" id="KW-1185">Reference proteome</keyword>
<evidence type="ECO:0000313" key="1">
    <source>
        <dbReference type="EMBL" id="AGI68166.1"/>
    </source>
</evidence>
<organism evidence="1 2">
    <name type="scientific">Octadecabacter antarcticus 307</name>
    <dbReference type="NCBI Taxonomy" id="391626"/>
    <lineage>
        <taxon>Bacteria</taxon>
        <taxon>Pseudomonadati</taxon>
        <taxon>Pseudomonadota</taxon>
        <taxon>Alphaproteobacteria</taxon>
        <taxon>Rhodobacterales</taxon>
        <taxon>Roseobacteraceae</taxon>
        <taxon>Octadecabacter</taxon>
    </lineage>
</organism>
<sequence>MRRLSPFWRSHRAKVALSVFCVVVAFFDTFGKEIPPIAAGALAVAIVPWALGIIEKISAPGGLEIVFSKVERKLDASNTTPDEEDVNAFMYFEGNDPNLAIAMLRVQVERRLRQIAEDVMLGPSVRGRPHSLRSLAEELSKQGAIPEEAMSLLMDLMPVMNQAVHGVSLQSNASERLIPFAPAAPDVV</sequence>
<evidence type="ECO:0000313" key="2">
    <source>
        <dbReference type="Proteomes" id="UP000005307"/>
    </source>
</evidence>
<name>M9RCM5_9RHOB</name>
<dbReference type="AlphaFoldDB" id="M9RCM5"/>
<dbReference type="HOGENOM" id="CLU_1439719_0_0_5"/>
<dbReference type="STRING" id="391626.OAN307_c25690"/>
<dbReference type="EMBL" id="CP003740">
    <property type="protein sequence ID" value="AGI68166.1"/>
    <property type="molecule type" value="Genomic_DNA"/>
</dbReference>
<reference evidence="1 2" key="1">
    <citation type="journal article" date="2013" name="PLoS ONE">
        <title>Poles Apart: Arctic and Antarctic Octadecabacter strains Share High Genome Plasticity and a New Type of Xanthorhodopsin.</title>
        <authorList>
            <person name="Vollmers J."/>
            <person name="Voget S."/>
            <person name="Dietrich S."/>
            <person name="Gollnow K."/>
            <person name="Smits M."/>
            <person name="Meyer K."/>
            <person name="Brinkhoff T."/>
            <person name="Simon M."/>
            <person name="Daniel R."/>
        </authorList>
    </citation>
    <scope>NUCLEOTIDE SEQUENCE [LARGE SCALE GENOMIC DNA]</scope>
    <source>
        <strain evidence="1 2">307</strain>
    </source>
</reference>
<gene>
    <name evidence="1" type="ORF">OAN307_c25690</name>
</gene>